<keyword evidence="4" id="KW-1185">Reference proteome</keyword>
<evidence type="ECO:0000256" key="1">
    <source>
        <dbReference type="SAM" id="MobiDB-lite"/>
    </source>
</evidence>
<dbReference type="OrthoDB" id="2111682at2"/>
<name>A0A4Y8ISZ5_9BACI</name>
<dbReference type="Pfam" id="PF10710">
    <property type="entry name" value="DUF2512"/>
    <property type="match status" value="1"/>
</dbReference>
<proteinExistence type="predicted"/>
<feature type="transmembrane region" description="Helical" evidence="2">
    <location>
        <begin position="7"/>
        <end position="26"/>
    </location>
</feature>
<dbReference type="AlphaFoldDB" id="A0A4Y8ISZ5"/>
<keyword evidence="2" id="KW-0812">Transmembrane</keyword>
<dbReference type="RefSeq" id="WP_134339111.1">
    <property type="nucleotide sequence ID" value="NZ_SOPW01000003.1"/>
</dbReference>
<evidence type="ECO:0000313" key="3">
    <source>
        <dbReference type="EMBL" id="TFB24053.1"/>
    </source>
</evidence>
<feature type="transmembrane region" description="Helical" evidence="2">
    <location>
        <begin position="59"/>
        <end position="79"/>
    </location>
</feature>
<accession>A0A4Y8ISZ5</accession>
<keyword evidence="2" id="KW-0472">Membrane</keyword>
<dbReference type="Proteomes" id="UP000297975">
    <property type="component" value="Unassembled WGS sequence"/>
</dbReference>
<evidence type="ECO:0000313" key="4">
    <source>
        <dbReference type="Proteomes" id="UP000297975"/>
    </source>
</evidence>
<evidence type="ECO:0000256" key="2">
    <source>
        <dbReference type="SAM" id="Phobius"/>
    </source>
</evidence>
<dbReference type="InterPro" id="IPR019649">
    <property type="entry name" value="DUF2512"/>
</dbReference>
<keyword evidence="2" id="KW-1133">Transmembrane helix</keyword>
<dbReference type="EMBL" id="SOPW01000003">
    <property type="protein sequence ID" value="TFB24053.1"/>
    <property type="molecule type" value="Genomic_DNA"/>
</dbReference>
<comment type="caution">
    <text evidence="3">The sequence shown here is derived from an EMBL/GenBank/DDBJ whole genome shotgun (WGS) entry which is preliminary data.</text>
</comment>
<sequence length="151" mass="17218">MNHFKLILTKFVACFVLLYLILGFGYDVAFNNVLLISIALTLISYIGDAFILPRTNNTIATATDFVLAFVVIYFMLDMLTYGGDLLTASLISSAGLTVFEYFFHKWVKSEYNEMETEERPSVNHRNLQTEFSEDNSLDNINDSDTHDEDKT</sequence>
<feature type="transmembrane region" description="Helical" evidence="2">
    <location>
        <begin position="32"/>
        <end position="52"/>
    </location>
</feature>
<organism evidence="3 4">
    <name type="scientific">Filobacillus milosensis</name>
    <dbReference type="NCBI Taxonomy" id="94137"/>
    <lineage>
        <taxon>Bacteria</taxon>
        <taxon>Bacillati</taxon>
        <taxon>Bacillota</taxon>
        <taxon>Bacilli</taxon>
        <taxon>Bacillales</taxon>
        <taxon>Bacillaceae</taxon>
        <taxon>Filobacillus</taxon>
    </lineage>
</organism>
<feature type="region of interest" description="Disordered" evidence="1">
    <location>
        <begin position="117"/>
        <end position="151"/>
    </location>
</feature>
<protein>
    <submittedName>
        <fullName evidence="3">DUF2512 family protein</fullName>
    </submittedName>
</protein>
<gene>
    <name evidence="3" type="ORF">E3U55_04370</name>
</gene>
<reference evidence="3 4" key="1">
    <citation type="submission" date="2019-03" db="EMBL/GenBank/DDBJ databases">
        <authorList>
            <person name="He R.-H."/>
        </authorList>
    </citation>
    <scope>NUCLEOTIDE SEQUENCE [LARGE SCALE GENOMIC DNA]</scope>
    <source>
        <strain evidence="4">SH 714</strain>
    </source>
</reference>
<feature type="transmembrane region" description="Helical" evidence="2">
    <location>
        <begin position="85"/>
        <end position="103"/>
    </location>
</feature>